<feature type="modified residue" description="4-aspartylphosphate" evidence="2">
    <location>
        <position position="198"/>
    </location>
</feature>
<dbReference type="SUPFAM" id="SSF55874">
    <property type="entry name" value="ATPase domain of HSP90 chaperone/DNA topoisomerase II/histidine kinase"/>
    <property type="match status" value="1"/>
</dbReference>
<dbReference type="Pfam" id="PF00072">
    <property type="entry name" value="Response_reg"/>
    <property type="match status" value="1"/>
</dbReference>
<dbReference type="KEGG" id="asem:NNL22_05130"/>
<dbReference type="Gene3D" id="3.40.50.2300">
    <property type="match status" value="1"/>
</dbReference>
<dbReference type="InterPro" id="IPR011006">
    <property type="entry name" value="CheY-like_superfamily"/>
</dbReference>
<dbReference type="Pfam" id="PF13581">
    <property type="entry name" value="HATPase_c_2"/>
    <property type="match status" value="1"/>
</dbReference>
<dbReference type="InterPro" id="IPR001789">
    <property type="entry name" value="Sig_transdc_resp-reg_receiver"/>
</dbReference>
<dbReference type="InterPro" id="IPR036457">
    <property type="entry name" value="PPM-type-like_dom_sf"/>
</dbReference>
<evidence type="ECO:0000259" key="3">
    <source>
        <dbReference type="PROSITE" id="PS50110"/>
    </source>
</evidence>
<dbReference type="AlphaFoldDB" id="A0A9E8KRE2"/>
<proteinExistence type="predicted"/>
<dbReference type="InterPro" id="IPR036890">
    <property type="entry name" value="HATPase_C_sf"/>
</dbReference>
<dbReference type="InterPro" id="IPR001932">
    <property type="entry name" value="PPM-type_phosphatase-like_dom"/>
</dbReference>
<evidence type="ECO:0000256" key="2">
    <source>
        <dbReference type="PROSITE-ProRule" id="PRU00169"/>
    </source>
</evidence>
<feature type="domain" description="Response regulatory" evidence="3">
    <location>
        <begin position="150"/>
        <end position="265"/>
    </location>
</feature>
<dbReference type="CDD" id="cd16936">
    <property type="entry name" value="HATPase_RsbW-like"/>
    <property type="match status" value="1"/>
</dbReference>
<dbReference type="GO" id="GO:0000160">
    <property type="term" value="P:phosphorelay signal transduction system"/>
    <property type="evidence" value="ECO:0007669"/>
    <property type="project" value="InterPro"/>
</dbReference>
<evidence type="ECO:0000313" key="4">
    <source>
        <dbReference type="EMBL" id="UZW75967.1"/>
    </source>
</evidence>
<dbReference type="SUPFAM" id="SSF81606">
    <property type="entry name" value="PP2C-like"/>
    <property type="match status" value="1"/>
</dbReference>
<reference evidence="4" key="1">
    <citation type="submission" date="2022-07" db="EMBL/GenBank/DDBJ databases">
        <title>Alkalimarinus sp. nov., isolated from gut of a Alitta virens.</title>
        <authorList>
            <person name="Yang A.I."/>
            <person name="Shin N.-R."/>
        </authorList>
    </citation>
    <scope>NUCLEOTIDE SEQUENCE</scope>
    <source>
        <strain evidence="4">FA028</strain>
    </source>
</reference>
<evidence type="ECO:0000313" key="5">
    <source>
        <dbReference type="Proteomes" id="UP001164472"/>
    </source>
</evidence>
<keyword evidence="5" id="KW-1185">Reference proteome</keyword>
<dbReference type="PROSITE" id="PS50110">
    <property type="entry name" value="RESPONSE_REGULATORY"/>
    <property type="match status" value="1"/>
</dbReference>
<dbReference type="SMART" id="SM00331">
    <property type="entry name" value="PP2C_SIG"/>
    <property type="match status" value="1"/>
</dbReference>
<dbReference type="PANTHER" id="PTHR43156">
    <property type="entry name" value="STAGE II SPORULATION PROTEIN E-RELATED"/>
    <property type="match status" value="1"/>
</dbReference>
<evidence type="ECO:0000256" key="1">
    <source>
        <dbReference type="ARBA" id="ARBA00022801"/>
    </source>
</evidence>
<dbReference type="Gene3D" id="3.60.40.10">
    <property type="entry name" value="PPM-type phosphatase domain"/>
    <property type="match status" value="1"/>
</dbReference>
<dbReference type="PANTHER" id="PTHR43156:SF2">
    <property type="entry name" value="STAGE II SPORULATION PROTEIN E"/>
    <property type="match status" value="1"/>
</dbReference>
<sequence>MTPSSSAITIIEVEPELSNLAAVRQALTTTLSRYKLSEDIIENFLLVTSEHLTNVIKHSPSASQLKVAIDQDDSGYVLQLFDDGTSIDHLLESPDLLDNINMGGDLQSSGMGIPLIKALFPDVDYRQLSRQNKTINVLSIPISTIEPKPTVVLIDDDITILTLVEEYLISDYDVTAFSNSKEALDYILLTPPNIVISDIKMPTLDGFELKRMLGNYKQTNTVPFIFLTGQSEGYGHELAADLSVDDYLEKPINKKGLLQTLKRILNRSSDLKQSINAELDQSVTNSLWSSLPHCFGSIEIDSAFEVASRGGGDFIFSTQREDSLLILLGDVMGHGDQAKFFSHAMAGYVHGLFLAQDKALSPAALLNKCSQAINQSPVLAKTLVTCLAIEITSSGGITLASAGHPYPWIVANSKINDHYDIEELKVEGMLLGLTEFSNYQQTRFTLKDDQTLICYTDGLTECLAGSKKSDEEESVKQFIADQTNFSSRPSATSILTKLTTANIHQAIDDRTIISFTKQKS</sequence>
<dbReference type="SMART" id="SM00448">
    <property type="entry name" value="REC"/>
    <property type="match status" value="1"/>
</dbReference>
<dbReference type="SUPFAM" id="SSF52172">
    <property type="entry name" value="CheY-like"/>
    <property type="match status" value="1"/>
</dbReference>
<keyword evidence="1" id="KW-0378">Hydrolase</keyword>
<dbReference type="EMBL" id="CP101527">
    <property type="protein sequence ID" value="UZW75967.1"/>
    <property type="molecule type" value="Genomic_DNA"/>
</dbReference>
<protein>
    <submittedName>
        <fullName evidence="4">SpoIIE family protein phosphatase</fullName>
    </submittedName>
</protein>
<dbReference type="Gene3D" id="3.30.565.10">
    <property type="entry name" value="Histidine kinase-like ATPase, C-terminal domain"/>
    <property type="match status" value="1"/>
</dbReference>
<keyword evidence="2" id="KW-0597">Phosphoprotein</keyword>
<dbReference type="Proteomes" id="UP001164472">
    <property type="component" value="Chromosome"/>
</dbReference>
<accession>A0A9E8KRE2</accession>
<dbReference type="InterPro" id="IPR003594">
    <property type="entry name" value="HATPase_dom"/>
</dbReference>
<dbReference type="Pfam" id="PF07228">
    <property type="entry name" value="SpoIIE"/>
    <property type="match status" value="1"/>
</dbReference>
<organism evidence="4 5">
    <name type="scientific">Alkalimarinus sediminis</name>
    <dbReference type="NCBI Taxonomy" id="1632866"/>
    <lineage>
        <taxon>Bacteria</taxon>
        <taxon>Pseudomonadati</taxon>
        <taxon>Pseudomonadota</taxon>
        <taxon>Gammaproteobacteria</taxon>
        <taxon>Alteromonadales</taxon>
        <taxon>Alteromonadaceae</taxon>
        <taxon>Alkalimarinus</taxon>
    </lineage>
</organism>
<name>A0A9E8KRE2_9ALTE</name>
<dbReference type="GO" id="GO:0016791">
    <property type="term" value="F:phosphatase activity"/>
    <property type="evidence" value="ECO:0007669"/>
    <property type="project" value="TreeGrafter"/>
</dbReference>
<dbReference type="InterPro" id="IPR052016">
    <property type="entry name" value="Bact_Sigma-Reg"/>
</dbReference>
<dbReference type="RefSeq" id="WP_251812255.1">
    <property type="nucleotide sequence ID" value="NZ_CP101527.1"/>
</dbReference>
<gene>
    <name evidence="4" type="ORF">NNL22_05130</name>
</gene>